<comment type="caution">
    <text evidence="1">The sequence shown here is derived from an EMBL/GenBank/DDBJ whole genome shotgun (WGS) entry which is preliminary data.</text>
</comment>
<evidence type="ECO:0000313" key="1">
    <source>
        <dbReference type="EMBL" id="MFC0682915.1"/>
    </source>
</evidence>
<dbReference type="EMBL" id="JBHLTG010000031">
    <property type="protein sequence ID" value="MFC0682915.1"/>
    <property type="molecule type" value="Genomic_DNA"/>
</dbReference>
<name>A0ABV6S0Z4_9GAMM</name>
<protein>
    <submittedName>
        <fullName evidence="1">Uncharacterized protein</fullName>
    </submittedName>
</protein>
<accession>A0ABV6S0Z4</accession>
<reference evidence="1 2" key="1">
    <citation type="submission" date="2024-09" db="EMBL/GenBank/DDBJ databases">
        <authorList>
            <person name="Sun Q."/>
            <person name="Mori K."/>
        </authorList>
    </citation>
    <scope>NUCLEOTIDE SEQUENCE [LARGE SCALE GENOMIC DNA]</scope>
    <source>
        <strain evidence="1 2">KCTC 23076</strain>
    </source>
</reference>
<dbReference type="RefSeq" id="WP_386677401.1">
    <property type="nucleotide sequence ID" value="NZ_JBHLTG010000031.1"/>
</dbReference>
<keyword evidence="2" id="KW-1185">Reference proteome</keyword>
<evidence type="ECO:0000313" key="2">
    <source>
        <dbReference type="Proteomes" id="UP001589896"/>
    </source>
</evidence>
<proteinExistence type="predicted"/>
<gene>
    <name evidence="1" type="ORF">ACFFGH_34235</name>
</gene>
<sequence length="128" mass="13411">MDSSAAVEGREFDWFARDAAGRIALFATGGSGPIPELVFQAIESHDAAADLVPVSGWGSPAVWQSYSSAGLYAYDWVDGADAYRRVATPAGTVSPAVAAAVADVPLPTFHSEFTRALEVRLGDLQHGT</sequence>
<organism evidence="1 2">
    <name type="scientific">Lysobacter korlensis</name>
    <dbReference type="NCBI Taxonomy" id="553636"/>
    <lineage>
        <taxon>Bacteria</taxon>
        <taxon>Pseudomonadati</taxon>
        <taxon>Pseudomonadota</taxon>
        <taxon>Gammaproteobacteria</taxon>
        <taxon>Lysobacterales</taxon>
        <taxon>Lysobacteraceae</taxon>
        <taxon>Lysobacter</taxon>
    </lineage>
</organism>
<dbReference type="Proteomes" id="UP001589896">
    <property type="component" value="Unassembled WGS sequence"/>
</dbReference>